<dbReference type="EMBL" id="LAEV01001289">
    <property type="protein sequence ID" value="KKA28527.1"/>
    <property type="molecule type" value="Genomic_DNA"/>
</dbReference>
<keyword evidence="2" id="KW-0812">Transmembrane</keyword>
<proteinExistence type="predicted"/>
<reference evidence="3 4" key="1">
    <citation type="submission" date="2015-03" db="EMBL/GenBank/DDBJ databases">
        <authorList>
            <person name="Radwan O."/>
            <person name="Al-Naeli F.A."/>
            <person name="Rendon G.A."/>
            <person name="Fields C."/>
        </authorList>
    </citation>
    <scope>NUCLEOTIDE SEQUENCE [LARGE SCALE GENOMIC DNA]</scope>
    <source>
        <strain evidence="3">CR-DP1</strain>
    </source>
</reference>
<evidence type="ECO:0000256" key="2">
    <source>
        <dbReference type="SAM" id="Phobius"/>
    </source>
</evidence>
<feature type="region of interest" description="Disordered" evidence="1">
    <location>
        <begin position="190"/>
        <end position="261"/>
    </location>
</feature>
<organism evidence="3 4">
    <name type="scientific">Thielaviopsis punctulata</name>
    <dbReference type="NCBI Taxonomy" id="72032"/>
    <lineage>
        <taxon>Eukaryota</taxon>
        <taxon>Fungi</taxon>
        <taxon>Dikarya</taxon>
        <taxon>Ascomycota</taxon>
        <taxon>Pezizomycotina</taxon>
        <taxon>Sordariomycetes</taxon>
        <taxon>Hypocreomycetidae</taxon>
        <taxon>Microascales</taxon>
        <taxon>Ceratocystidaceae</taxon>
        <taxon>Thielaviopsis</taxon>
    </lineage>
</organism>
<keyword evidence="2" id="KW-1133">Transmembrane helix</keyword>
<feature type="transmembrane region" description="Helical" evidence="2">
    <location>
        <begin position="120"/>
        <end position="145"/>
    </location>
</feature>
<dbReference type="AlphaFoldDB" id="A0A0F4ZDD2"/>
<evidence type="ECO:0000313" key="3">
    <source>
        <dbReference type="EMBL" id="KKA28527.1"/>
    </source>
</evidence>
<dbReference type="OrthoDB" id="5211263at2759"/>
<keyword evidence="4" id="KW-1185">Reference proteome</keyword>
<feature type="transmembrane region" description="Helical" evidence="2">
    <location>
        <begin position="91"/>
        <end position="114"/>
    </location>
</feature>
<name>A0A0F4ZDD2_9PEZI</name>
<evidence type="ECO:0000256" key="1">
    <source>
        <dbReference type="SAM" id="MobiDB-lite"/>
    </source>
</evidence>
<feature type="compositionally biased region" description="Low complexity" evidence="1">
    <location>
        <begin position="193"/>
        <end position="205"/>
    </location>
</feature>
<feature type="region of interest" description="Disordered" evidence="1">
    <location>
        <begin position="368"/>
        <end position="394"/>
    </location>
</feature>
<evidence type="ECO:0000313" key="4">
    <source>
        <dbReference type="Proteomes" id="UP000033483"/>
    </source>
</evidence>
<protein>
    <submittedName>
        <fullName evidence="3">Uncharacterized protein</fullName>
    </submittedName>
</protein>
<feature type="transmembrane region" description="Helical" evidence="2">
    <location>
        <begin position="62"/>
        <end position="79"/>
    </location>
</feature>
<feature type="compositionally biased region" description="Low complexity" evidence="1">
    <location>
        <begin position="218"/>
        <end position="246"/>
    </location>
</feature>
<keyword evidence="2" id="KW-0472">Membrane</keyword>
<accession>A0A0F4ZDD2</accession>
<feature type="region of interest" description="Disordered" evidence="1">
    <location>
        <begin position="279"/>
        <end position="322"/>
    </location>
</feature>
<gene>
    <name evidence="3" type="ORF">TD95_004748</name>
</gene>
<comment type="caution">
    <text evidence="3">The sequence shown here is derived from an EMBL/GenBank/DDBJ whole genome shotgun (WGS) entry which is preliminary data.</text>
</comment>
<dbReference type="Proteomes" id="UP000033483">
    <property type="component" value="Unassembled WGS sequence"/>
</dbReference>
<sequence>MAKHRAQAQFERAKWRKTLLFAAWTVQLVIMIVLLALFGWRLSSSLTTPGSDATVSIVWESTNIALPVFALALTSYECWRYYSETLTPWTMLFTNTLKVTCSIGALVLDVYVYVVQKPGYYYAVAGLALDASFILCTLLPAVYAIRTYHRSASLDDYRITVNAKPFGFNSSATDLERQEKAYAQSLFAKARNSSGTDTSTTDISPPSTPPRKSISHFISPAPRRSSAASSLRSVSSSSGISDVSDAPTSPATSVGSPAAKAAGLPYSHERDTQFDAYMAQQHQRRQREKAETLAIFRGPQSPTAPRKSLDRGRGRSASMEDGGVGWNTVPRFVVSAPEVVVRRASAGATTVLGVVPEEEVDMVQEEEEQARSNVKGVGKDGGQRMGLLSGKSGKLEVKKMHRPLVEQSQELLSEVDLDADETESHVRV</sequence>
<feature type="transmembrane region" description="Helical" evidence="2">
    <location>
        <begin position="21"/>
        <end position="42"/>
    </location>
</feature>